<dbReference type="GO" id="GO:0003676">
    <property type="term" value="F:nucleic acid binding"/>
    <property type="evidence" value="ECO:0007669"/>
    <property type="project" value="InterPro"/>
</dbReference>
<dbReference type="Proteomes" id="UP000504615">
    <property type="component" value="Unplaced"/>
</dbReference>
<dbReference type="SMART" id="SM00443">
    <property type="entry name" value="G_patch"/>
    <property type="match status" value="1"/>
</dbReference>
<sequence length="783" mass="89747">MSMLAERRQKQKWSLNPRGKWWAEDSNKFGQKMLEKMGWTKGKGLGANEQGITEFSNVSYKNDTSGIGYDDKSSEAWTEHREKFSNFLEQLNREQTQDTVKTVDGNDNMDKQSIELKSKQSQARVHYQKFTRGKDINKYKCKDLANIFGQKELTGKTQIKIDKADNNCGMETSSNKDNWYGVVTINGGNMVDYFKLKSKYNNATDYLKYNTKMNNDTSLSSSMTDNRTTDSESENDQRIGFGFISKVENSSLSNYGTLKEPVEKSSYAFDNPCLSSPIEDVCNIKDSSSKSAKKRKKKYENDTLHTIETDKHNARKKLKTDTIDNCGNGFVNSALNLDANPEEDYNGKEFEVSRAQFGLENCGLDLTDERNDKKRVTFNDHVMLCEYNINSTKKKKGEATLDKFEVENKKNKKKRKHENITTPISNGFVNKALDIEALHEEINDNELNEHKTKKIKKRRIYKTSSLETIQESPEKEITEINIESEIDLNTGDVENAEIDTEQKLKKKKKKKNKVEKIIVIDITKNEEPDIEIEDVISKKIKKDKKSKEEVTVISKKYKNKKNKENSKSEKDVIQIEVSDDQQDISSNSKQQHNDNLIKDDNKNEKIIETLSVSTTKEEKKEEMKSLEATKQKKKKNKSINKEDCSSTINECYVEKEISDKENTDKEQCSPTKSTKKHKKSKKSKDKNVSDIGDSSNLDKEDMNENVKQEKVEKAESTDTPSKKENLIDTIENIISSPWSVKARMSKKMLVTLFHNNAILDFPGSNIRNIKGYGADIESELDCV</sequence>
<feature type="compositionally biased region" description="Basic residues" evidence="1">
    <location>
        <begin position="673"/>
        <end position="684"/>
    </location>
</feature>
<dbReference type="PANTHER" id="PTHR23149:SF27">
    <property type="entry name" value="PIN2_TERF1-INTERACTING TELOMERASE INHIBITOR 1"/>
    <property type="match status" value="1"/>
</dbReference>
<feature type="compositionally biased region" description="Basic and acidic residues" evidence="1">
    <location>
        <begin position="591"/>
        <end position="607"/>
    </location>
</feature>
<feature type="compositionally biased region" description="Basic and acidic residues" evidence="1">
    <location>
        <begin position="696"/>
        <end position="723"/>
    </location>
</feature>
<dbReference type="InterPro" id="IPR050656">
    <property type="entry name" value="PINX1"/>
</dbReference>
<reference evidence="4 5" key="1">
    <citation type="submission" date="2025-04" db="UniProtKB">
        <authorList>
            <consortium name="RefSeq"/>
        </authorList>
    </citation>
    <scope>IDENTIFICATION</scope>
</reference>
<dbReference type="RefSeq" id="XP_011644716.1">
    <property type="nucleotide sequence ID" value="XM_011646414.1"/>
</dbReference>
<organism evidence="3 4">
    <name type="scientific">Pogonomyrmex barbatus</name>
    <name type="common">red harvester ant</name>
    <dbReference type="NCBI Taxonomy" id="144034"/>
    <lineage>
        <taxon>Eukaryota</taxon>
        <taxon>Metazoa</taxon>
        <taxon>Ecdysozoa</taxon>
        <taxon>Arthropoda</taxon>
        <taxon>Hexapoda</taxon>
        <taxon>Insecta</taxon>
        <taxon>Pterygota</taxon>
        <taxon>Neoptera</taxon>
        <taxon>Endopterygota</taxon>
        <taxon>Hymenoptera</taxon>
        <taxon>Apocrita</taxon>
        <taxon>Aculeata</taxon>
        <taxon>Formicoidea</taxon>
        <taxon>Formicidae</taxon>
        <taxon>Myrmicinae</taxon>
        <taxon>Pogonomyrmex</taxon>
    </lineage>
</organism>
<evidence type="ECO:0000256" key="1">
    <source>
        <dbReference type="SAM" id="MobiDB-lite"/>
    </source>
</evidence>
<dbReference type="PANTHER" id="PTHR23149">
    <property type="entry name" value="G PATCH DOMAIN CONTAINING PROTEIN"/>
    <property type="match status" value="1"/>
</dbReference>
<dbReference type="GO" id="GO:0005730">
    <property type="term" value="C:nucleolus"/>
    <property type="evidence" value="ECO:0007669"/>
    <property type="project" value="TreeGrafter"/>
</dbReference>
<feature type="region of interest" description="Disordered" evidence="1">
    <location>
        <begin position="659"/>
        <end position="723"/>
    </location>
</feature>
<dbReference type="OrthoDB" id="29523at2759"/>
<dbReference type="Pfam" id="PF01585">
    <property type="entry name" value="G-patch"/>
    <property type="match status" value="1"/>
</dbReference>
<dbReference type="RefSeq" id="XP_011644717.1">
    <property type="nucleotide sequence ID" value="XM_011646415.1"/>
</dbReference>
<proteinExistence type="predicted"/>
<name>A0A6I9WNP2_9HYME</name>
<dbReference type="InterPro" id="IPR000467">
    <property type="entry name" value="G_patch_dom"/>
</dbReference>
<feature type="region of interest" description="Disordered" evidence="1">
    <location>
        <begin position="556"/>
        <end position="641"/>
    </location>
</feature>
<dbReference type="GO" id="GO:0010521">
    <property type="term" value="F:telomerase inhibitor activity"/>
    <property type="evidence" value="ECO:0007669"/>
    <property type="project" value="TreeGrafter"/>
</dbReference>
<feature type="compositionally biased region" description="Basic and acidic residues" evidence="1">
    <location>
        <begin position="562"/>
        <end position="573"/>
    </location>
</feature>
<dbReference type="KEGG" id="pbar:105431913"/>
<evidence type="ECO:0000259" key="2">
    <source>
        <dbReference type="PROSITE" id="PS50174"/>
    </source>
</evidence>
<feature type="domain" description="G-patch" evidence="2">
    <location>
        <begin position="26"/>
        <end position="72"/>
    </location>
</feature>
<evidence type="ECO:0000313" key="4">
    <source>
        <dbReference type="RefSeq" id="XP_011644716.1"/>
    </source>
</evidence>
<accession>A0A6I9WNP2</accession>
<keyword evidence="3" id="KW-1185">Reference proteome</keyword>
<evidence type="ECO:0000313" key="3">
    <source>
        <dbReference type="Proteomes" id="UP000504615"/>
    </source>
</evidence>
<dbReference type="PROSITE" id="PS50174">
    <property type="entry name" value="G_PATCH"/>
    <property type="match status" value="1"/>
</dbReference>
<dbReference type="AlphaFoldDB" id="A0A6I9WNP2"/>
<evidence type="ECO:0000313" key="5">
    <source>
        <dbReference type="RefSeq" id="XP_011644717.1"/>
    </source>
</evidence>
<gene>
    <name evidence="4 5" type="primary">LOC105431913</name>
</gene>
<protein>
    <submittedName>
        <fullName evidence="4 5">Uncharacterized protein MAL8P1.12</fullName>
    </submittedName>
</protein>
<dbReference type="GeneID" id="105431913"/>
<feature type="compositionally biased region" description="Basic and acidic residues" evidence="1">
    <location>
        <begin position="615"/>
        <end position="630"/>
    </location>
</feature>